<accession>A0A1I2S482</accession>
<feature type="transmembrane region" description="Helical" evidence="1">
    <location>
        <begin position="34"/>
        <end position="54"/>
    </location>
</feature>
<dbReference type="RefSeq" id="WP_092891885.1">
    <property type="nucleotide sequence ID" value="NZ_FOOQ01000002.1"/>
</dbReference>
<feature type="transmembrane region" description="Helical" evidence="1">
    <location>
        <begin position="9"/>
        <end position="28"/>
    </location>
</feature>
<dbReference type="Proteomes" id="UP000198876">
    <property type="component" value="Unassembled WGS sequence"/>
</dbReference>
<protein>
    <submittedName>
        <fullName evidence="2">Uncharacterized protein</fullName>
    </submittedName>
</protein>
<reference evidence="3" key="1">
    <citation type="submission" date="2016-10" db="EMBL/GenBank/DDBJ databases">
        <authorList>
            <person name="Varghese N."/>
            <person name="Submissions S."/>
        </authorList>
    </citation>
    <scope>NUCLEOTIDE SEQUENCE [LARGE SCALE GENOMIC DNA]</scope>
    <source>
        <strain evidence="3">CGMCC 1.7739</strain>
    </source>
</reference>
<dbReference type="EMBL" id="FOOQ01000002">
    <property type="protein sequence ID" value="SFG44856.1"/>
    <property type="molecule type" value="Genomic_DNA"/>
</dbReference>
<evidence type="ECO:0000256" key="1">
    <source>
        <dbReference type="SAM" id="Phobius"/>
    </source>
</evidence>
<evidence type="ECO:0000313" key="2">
    <source>
        <dbReference type="EMBL" id="SFG44856.1"/>
    </source>
</evidence>
<organism evidence="2 3">
    <name type="scientific">Halopelagius inordinatus</name>
    <dbReference type="NCBI Taxonomy" id="553467"/>
    <lineage>
        <taxon>Archaea</taxon>
        <taxon>Methanobacteriati</taxon>
        <taxon>Methanobacteriota</taxon>
        <taxon>Stenosarchaea group</taxon>
        <taxon>Halobacteria</taxon>
        <taxon>Halobacteriales</taxon>
        <taxon>Haloferacaceae</taxon>
    </lineage>
</organism>
<dbReference type="InterPro" id="IPR058491">
    <property type="entry name" value="DUF8178"/>
</dbReference>
<keyword evidence="3" id="KW-1185">Reference proteome</keyword>
<keyword evidence="1" id="KW-0472">Membrane</keyword>
<dbReference type="OrthoDB" id="339605at2157"/>
<dbReference type="AlphaFoldDB" id="A0A1I2S482"/>
<evidence type="ECO:0000313" key="3">
    <source>
        <dbReference type="Proteomes" id="UP000198876"/>
    </source>
</evidence>
<name>A0A1I2S482_9EURY</name>
<sequence length="62" mass="6202">MGLFSSKKSIVGAVLMVVGTLAYLPGVLSGTSELATYGLVLATALLTIGTYILGTSGDGRPV</sequence>
<dbReference type="STRING" id="553467.SAMN04488063_2082"/>
<keyword evidence="1" id="KW-1133">Transmembrane helix</keyword>
<keyword evidence="1" id="KW-0812">Transmembrane</keyword>
<dbReference type="Pfam" id="PF26546">
    <property type="entry name" value="DUF8178"/>
    <property type="match status" value="1"/>
</dbReference>
<proteinExistence type="predicted"/>
<gene>
    <name evidence="2" type="ORF">SAMN04488063_2082</name>
</gene>